<protein>
    <submittedName>
        <fullName evidence="2">Uncharacterized protein</fullName>
    </submittedName>
</protein>
<dbReference type="EMBL" id="BMMP01000014">
    <property type="protein sequence ID" value="GGO53886.1"/>
    <property type="molecule type" value="Genomic_DNA"/>
</dbReference>
<name>A0ABQ2ML61_9ACTN</name>
<evidence type="ECO:0000313" key="3">
    <source>
        <dbReference type="Proteomes" id="UP000631535"/>
    </source>
</evidence>
<keyword evidence="1" id="KW-0472">Membrane</keyword>
<keyword evidence="1" id="KW-0812">Transmembrane</keyword>
<keyword evidence="1" id="KW-1133">Transmembrane helix</keyword>
<sequence length="161" mass="17422">MPGAWRRGGRKASEHALGWRVVGLLLGSVLTLFGAGSVLVNSVQGVQATGLAGTTGTFTVDYCSDDNPTSKNSDYSCHGEFLPQGAARGDRSAVQLEDAGDDYPKGKQVGAYEVVLGSDFLVRQTGFGAVLESFLWWCFGAVVLLMGFFTSRKWMRSFRRR</sequence>
<proteinExistence type="predicted"/>
<comment type="caution">
    <text evidence="2">The sequence shown here is derived from an EMBL/GenBank/DDBJ whole genome shotgun (WGS) entry which is preliminary data.</text>
</comment>
<feature type="transmembrane region" description="Helical" evidence="1">
    <location>
        <begin position="21"/>
        <end position="40"/>
    </location>
</feature>
<evidence type="ECO:0000256" key="1">
    <source>
        <dbReference type="SAM" id="Phobius"/>
    </source>
</evidence>
<evidence type="ECO:0000313" key="2">
    <source>
        <dbReference type="EMBL" id="GGO53886.1"/>
    </source>
</evidence>
<reference evidence="3" key="1">
    <citation type="journal article" date="2019" name="Int. J. Syst. Evol. Microbiol.">
        <title>The Global Catalogue of Microorganisms (GCM) 10K type strain sequencing project: providing services to taxonomists for standard genome sequencing and annotation.</title>
        <authorList>
            <consortium name="The Broad Institute Genomics Platform"/>
            <consortium name="The Broad Institute Genome Sequencing Center for Infectious Disease"/>
            <person name="Wu L."/>
            <person name="Ma J."/>
        </authorList>
    </citation>
    <scope>NUCLEOTIDE SEQUENCE [LARGE SCALE GENOMIC DNA]</scope>
    <source>
        <strain evidence="3">CGMCC 4.7178</strain>
    </source>
</reference>
<organism evidence="2 3">
    <name type="scientific">Streptomyces daqingensis</name>
    <dbReference type="NCBI Taxonomy" id="1472640"/>
    <lineage>
        <taxon>Bacteria</taxon>
        <taxon>Bacillati</taxon>
        <taxon>Actinomycetota</taxon>
        <taxon>Actinomycetes</taxon>
        <taxon>Kitasatosporales</taxon>
        <taxon>Streptomycetaceae</taxon>
        <taxon>Streptomyces</taxon>
    </lineage>
</organism>
<keyword evidence="3" id="KW-1185">Reference proteome</keyword>
<feature type="transmembrane region" description="Helical" evidence="1">
    <location>
        <begin position="134"/>
        <end position="151"/>
    </location>
</feature>
<dbReference type="Proteomes" id="UP000631535">
    <property type="component" value="Unassembled WGS sequence"/>
</dbReference>
<gene>
    <name evidence="2" type="ORF">GCM10012287_41550</name>
</gene>
<accession>A0ABQ2ML61</accession>